<feature type="region of interest" description="Disordered" evidence="2">
    <location>
        <begin position="598"/>
        <end position="1353"/>
    </location>
</feature>
<evidence type="ECO:0000313" key="4">
    <source>
        <dbReference type="Proteomes" id="UP000594454"/>
    </source>
</evidence>
<feature type="compositionally biased region" description="Basic and acidic residues" evidence="2">
    <location>
        <begin position="1006"/>
        <end position="1019"/>
    </location>
</feature>
<feature type="region of interest" description="Disordered" evidence="2">
    <location>
        <begin position="1"/>
        <end position="21"/>
    </location>
</feature>
<feature type="compositionally biased region" description="Polar residues" evidence="2">
    <location>
        <begin position="1482"/>
        <end position="1492"/>
    </location>
</feature>
<feature type="compositionally biased region" description="Basic and acidic residues" evidence="2">
    <location>
        <begin position="1307"/>
        <end position="1342"/>
    </location>
</feature>
<evidence type="ECO:0000256" key="2">
    <source>
        <dbReference type="SAM" id="MobiDB-lite"/>
    </source>
</evidence>
<feature type="compositionally biased region" description="Polar residues" evidence="2">
    <location>
        <begin position="598"/>
        <end position="632"/>
    </location>
</feature>
<feature type="compositionally biased region" description="Basic and acidic residues" evidence="2">
    <location>
        <begin position="1136"/>
        <end position="1222"/>
    </location>
</feature>
<sequence length="1912" mass="218707">MGKSSNETPPRIDSCLDNDSYIQDSPVQMEDSFYDRDDYQDGSSYMLNSQTTNLSMQPSDTNIAKRCICCQGINAGSSRQRAGKDALPEAQEELSFEQQTVIEGEEITGRALGVIRVVDDLLDQASVLKSRLIAMITHFQTKICKCAEKTPCCGAQVENGAACMCSFHTEAIRNRGGTTNCLSDVEESQIQFENQSRSAQRSMVNVGSNYSDMQEEIYPESRTVHVREYESLRKGSPLNVEFQEPPIEREPSEASMPMVRSTGAADLRRGGESRGIIDKKYRSEFRFKGGESFTSKGSKTSGENCAGEFIRVSDISKKLLNIQQEIETLRTEVAKLTCTKVCKRNEVTSGTNMLEEIMSSNLIGKAEEIKLTLAEIKSDCYQKLSQTSDISQIGEKIIHEKVKREIRRTHPEFSRRVNQVKLTKGEQILDNNVQRTTFDQTYEANIDTKFKGDPEEKNMLFKVSKRTDETIHHPHQEDEYRQTVRQSEKMIRTDDKAITKEDAIQEQEVKYPEKRVIETRRIITRTEEIAGHEPTKEVLMNVKINRVIDNRTGEVTETLQKLDTDSFTDYRQLAAKQEGKPPLLQDQVSVLVTKNTYQDVSPQPSMRTSPLQEANKTSRQTREPTSLFFNSFEQDRNKPDYPVGSTTSASKPPQTSRISSRAASYFEVITEDEVSTTPMGDVDQKGKIDTQYDPTFDEVQIPREEMSKYEDDRAIYSSQKDKYDEQMDRVNAQRSKHEEVMRSTKTSFDSRKSRVSDREDKYDDERSSSDDGKRKRSASRSRAAMSKGSSDEGRNARFAEGRSYDDWRKDSRARPPVTPRNTYIGEKSRYNIQGREYETDQITSPKSTFDEEGKYDDERDNSDDGRSRHTIDKEASRFDEQDKRSAKDSYDIRKSKHSVQERSYEGGHLKRVESAKSVRDDIQKGIYDSGKSRYTMQGRSYDEERSRPENQMALEEDKIRPSPQERQYYDEKARKSEQPSAQQSRYEENEKSSSDDGKSRRSIQKMRHDDDGESRREPSRGNYDTEESRSHMPEKSHDDVKSMQSSKSRYDTGRSRTSRLDRSYDDEKDRSAAQSRRMDRSSSRTRESQRAQYVDSRIRREESPEPIYEEGKRGRDAENNDEGKRRLEAPDESYDDDKGKYGKKRSEISRHSRDDKRSRQSVPEKRHEGEILKDGSQRYSFEETKSLHSAKEAGREDDKNIYDSRAKRPEFSQSTYDKERSKRSVQHSIYVFEKDRSEDGEDRRSAGSSRFEEDIPKAASGRQDNSTRYRQTHDKDSAYSEPKSLYNVHKSKYEEDEEPADSAEEESDKRDKKEDYLEKRIEQRNDITRPPESSHIKEKRSEQSSPAAQQPIPLEGPYYYKVHSRSYVLTDSTLDRICAERAKDRERKNNKKNAADISPPLQGQQEPPPQSKPTTPRNRSRSESPDRTRKSACDIRKEPQFQQSKTTTPRDQCPIDSPDGPRKSFHDPPKHSPPSYRADRPVNQTRSYSPEQGGTPEEILKMASIQHHSENESSDRRHSSNDERPQAADYREKPTSSRSHILDDPSKTRSDHKLLKKPTADSTKSGIKFGSRYETSDLSTSQYEESSSTDPNKPRYTLQDTSSQKVSELIIKHDLQVAPNTESMTSEPMGLITPPRDAVTVSRYSRQPSGRNVFNSRPTESIKMTKSPFTIASETCSPETLASRSTWRSNCHASSQRPGRQLSQESRYYPSDPDRQLKYSAPDGRQRSPSRTTGGEQRSDYDSSPPNRASSTARSARFPESPSSRSPSVSPQRSSSQKRSPSRIPACGRKNCGALGAVGLSVRSIDVGSIHKVIDELSGRRPSTDFFVSVLPEKIHSKTFRVNIIDKETGDLLGYFYIDEEKFHLARTQGVFDNYLALYVLNSVGSITDFKSTMIPKAMKKYQCLTKCTCVE</sequence>
<feature type="compositionally biased region" description="Basic and acidic residues" evidence="2">
    <location>
        <begin position="1420"/>
        <end position="1439"/>
    </location>
</feature>
<feature type="compositionally biased region" description="Low complexity" evidence="2">
    <location>
        <begin position="1754"/>
        <end position="1785"/>
    </location>
</feature>
<feature type="compositionally biased region" description="Polar residues" evidence="2">
    <location>
        <begin position="1440"/>
        <end position="1450"/>
    </location>
</feature>
<feature type="compositionally biased region" description="Basic and acidic residues" evidence="2">
    <location>
        <begin position="1507"/>
        <end position="1553"/>
    </location>
</feature>
<feature type="compositionally biased region" description="Polar residues" evidence="2">
    <location>
        <begin position="644"/>
        <end position="662"/>
    </location>
</feature>
<feature type="compositionally biased region" description="Basic and acidic residues" evidence="2">
    <location>
        <begin position="1459"/>
        <end position="1470"/>
    </location>
</feature>
<feature type="compositionally biased region" description="Basic and acidic residues" evidence="2">
    <location>
        <begin position="700"/>
        <end position="728"/>
    </location>
</feature>
<keyword evidence="4" id="KW-1185">Reference proteome</keyword>
<feature type="compositionally biased region" description="Basic and acidic residues" evidence="2">
    <location>
        <begin position="735"/>
        <end position="773"/>
    </location>
</feature>
<feature type="compositionally biased region" description="Basic and acidic residues" evidence="2">
    <location>
        <begin position="1026"/>
        <end position="1041"/>
    </location>
</feature>
<feature type="compositionally biased region" description="Basic and acidic residues" evidence="2">
    <location>
        <begin position="985"/>
        <end position="999"/>
    </location>
</feature>
<feature type="compositionally biased region" description="Polar residues" evidence="2">
    <location>
        <begin position="1727"/>
        <end position="1753"/>
    </location>
</feature>
<dbReference type="OrthoDB" id="8092491at2759"/>
<feature type="compositionally biased region" description="Basic and acidic residues" evidence="2">
    <location>
        <begin position="862"/>
        <end position="923"/>
    </location>
</feature>
<feature type="compositionally biased region" description="Basic and acidic residues" evidence="2">
    <location>
        <begin position="1232"/>
        <end position="1256"/>
    </location>
</feature>
<organism evidence="3 4">
    <name type="scientific">Hermetia illucens</name>
    <name type="common">Black soldier fly</name>
    <dbReference type="NCBI Taxonomy" id="343691"/>
    <lineage>
        <taxon>Eukaryota</taxon>
        <taxon>Metazoa</taxon>
        <taxon>Ecdysozoa</taxon>
        <taxon>Arthropoda</taxon>
        <taxon>Hexapoda</taxon>
        <taxon>Insecta</taxon>
        <taxon>Pterygota</taxon>
        <taxon>Neoptera</taxon>
        <taxon>Endopterygota</taxon>
        <taxon>Diptera</taxon>
        <taxon>Brachycera</taxon>
        <taxon>Stratiomyomorpha</taxon>
        <taxon>Stratiomyidae</taxon>
        <taxon>Hermetiinae</taxon>
        <taxon>Hermetia</taxon>
    </lineage>
</organism>
<dbReference type="InParanoid" id="A0A7R8ULR7"/>
<protein>
    <submittedName>
        <fullName evidence="3">Uncharacterized protein</fullName>
    </submittedName>
</protein>
<feature type="compositionally biased region" description="Basic and acidic residues" evidence="2">
    <location>
        <begin position="1096"/>
        <end position="1129"/>
    </location>
</feature>
<dbReference type="Proteomes" id="UP000594454">
    <property type="component" value="Chromosome 2"/>
</dbReference>
<feature type="compositionally biased region" description="Polar residues" evidence="2">
    <location>
        <begin position="1642"/>
        <end position="1706"/>
    </location>
</feature>
<feature type="region of interest" description="Disordered" evidence="2">
    <location>
        <begin position="1380"/>
        <end position="1605"/>
    </location>
</feature>
<feature type="compositionally biased region" description="Polar residues" evidence="2">
    <location>
        <begin position="1576"/>
        <end position="1591"/>
    </location>
</feature>
<evidence type="ECO:0000256" key="1">
    <source>
        <dbReference type="SAM" id="Coils"/>
    </source>
</evidence>
<feature type="coiled-coil region" evidence="1">
    <location>
        <begin position="312"/>
        <end position="339"/>
    </location>
</feature>
<accession>A0A7R8ULR7</accession>
<reference evidence="3 4" key="1">
    <citation type="submission" date="2020-11" db="EMBL/GenBank/DDBJ databases">
        <authorList>
            <person name="Wallbank WR R."/>
            <person name="Pardo Diaz C."/>
            <person name="Kozak K."/>
            <person name="Martin S."/>
            <person name="Jiggins C."/>
            <person name="Moest M."/>
            <person name="Warren A I."/>
            <person name="Generalovic N T."/>
            <person name="Byers J.R.P. K."/>
            <person name="Montejo-Kovacevich G."/>
            <person name="Yen C E."/>
        </authorList>
    </citation>
    <scope>NUCLEOTIDE SEQUENCE [LARGE SCALE GENOMIC DNA]</scope>
</reference>
<name>A0A7R8ULR7_HERIL</name>
<keyword evidence="1" id="KW-0175">Coiled coil</keyword>
<gene>
    <name evidence="3" type="ORF">HERILL_LOCUS6010</name>
</gene>
<evidence type="ECO:0000313" key="3">
    <source>
        <dbReference type="EMBL" id="CAD7083020.1"/>
    </source>
</evidence>
<feature type="compositionally biased region" description="Basic and acidic residues" evidence="2">
    <location>
        <begin position="789"/>
        <end position="813"/>
    </location>
</feature>
<proteinExistence type="predicted"/>
<feature type="compositionally biased region" description="Basic and acidic residues" evidence="2">
    <location>
        <begin position="1048"/>
        <end position="1089"/>
    </location>
</feature>
<feature type="compositionally biased region" description="Basic and acidic residues" evidence="2">
    <location>
        <begin position="967"/>
        <end position="977"/>
    </location>
</feature>
<feature type="compositionally biased region" description="Acidic residues" evidence="2">
    <location>
        <begin position="1294"/>
        <end position="1306"/>
    </location>
</feature>
<feature type="region of interest" description="Disordered" evidence="2">
    <location>
        <begin position="1642"/>
        <end position="1787"/>
    </location>
</feature>
<dbReference type="EMBL" id="LR899010">
    <property type="protein sequence ID" value="CAD7083020.1"/>
    <property type="molecule type" value="Genomic_DNA"/>
</dbReference>
<feature type="compositionally biased region" description="Basic and acidic residues" evidence="2">
    <location>
        <begin position="1265"/>
        <end position="1278"/>
    </location>
</feature>